<proteinExistence type="predicted"/>
<gene>
    <name evidence="2" type="ORF">SAMN05216378_5884</name>
</gene>
<organism evidence="2 3">
    <name type="scientific">Paenibacillus catalpae</name>
    <dbReference type="NCBI Taxonomy" id="1045775"/>
    <lineage>
        <taxon>Bacteria</taxon>
        <taxon>Bacillati</taxon>
        <taxon>Bacillota</taxon>
        <taxon>Bacilli</taxon>
        <taxon>Bacillales</taxon>
        <taxon>Paenibacillaceae</taxon>
        <taxon>Paenibacillus</taxon>
    </lineage>
</organism>
<protein>
    <submittedName>
        <fullName evidence="2">Uncharacterized protein</fullName>
    </submittedName>
</protein>
<dbReference type="EMBL" id="FOMT01000008">
    <property type="protein sequence ID" value="SFF30908.1"/>
    <property type="molecule type" value="Genomic_DNA"/>
</dbReference>
<dbReference type="RefSeq" id="WP_091190479.1">
    <property type="nucleotide sequence ID" value="NZ_FOMT01000008.1"/>
</dbReference>
<keyword evidence="1" id="KW-0472">Membrane</keyword>
<feature type="transmembrane region" description="Helical" evidence="1">
    <location>
        <begin position="135"/>
        <end position="155"/>
    </location>
</feature>
<feature type="transmembrane region" description="Helical" evidence="1">
    <location>
        <begin position="113"/>
        <end position="129"/>
    </location>
</feature>
<sequence length="176" mass="20956">MRQSLSEQQAATIYQYQLVRRKVIRSELVHSHILIAAIFLAFQLLMYGMDGLFSWLFGFAIVQVIHLIILLLAFIRVEDAVDRRWVWGITPPWFGFKPANDIRLSLYRRVHRHLFWIGLCAVAVMYPWIQSSLLISVFCWHLWLIVPRMLLSLAFRKQRKDGILRLQRNEASYYHQ</sequence>
<reference evidence="3" key="1">
    <citation type="submission" date="2016-10" db="EMBL/GenBank/DDBJ databases">
        <authorList>
            <person name="Varghese N."/>
            <person name="Submissions S."/>
        </authorList>
    </citation>
    <scope>NUCLEOTIDE SEQUENCE [LARGE SCALE GENOMIC DNA]</scope>
    <source>
        <strain evidence="3">CGMCC 1.10784</strain>
    </source>
</reference>
<dbReference type="STRING" id="1045775.SAMN05216378_5884"/>
<evidence type="ECO:0000313" key="2">
    <source>
        <dbReference type="EMBL" id="SFF30908.1"/>
    </source>
</evidence>
<dbReference type="AlphaFoldDB" id="A0A1I2HN08"/>
<accession>A0A1I2HN08</accession>
<keyword evidence="3" id="KW-1185">Reference proteome</keyword>
<name>A0A1I2HN08_9BACL</name>
<keyword evidence="1" id="KW-1133">Transmembrane helix</keyword>
<feature type="transmembrane region" description="Helical" evidence="1">
    <location>
        <begin position="28"/>
        <end position="46"/>
    </location>
</feature>
<keyword evidence="1" id="KW-0812">Transmembrane</keyword>
<dbReference type="OrthoDB" id="2678045at2"/>
<feature type="transmembrane region" description="Helical" evidence="1">
    <location>
        <begin position="52"/>
        <end position="75"/>
    </location>
</feature>
<evidence type="ECO:0000313" key="3">
    <source>
        <dbReference type="Proteomes" id="UP000198855"/>
    </source>
</evidence>
<dbReference type="Proteomes" id="UP000198855">
    <property type="component" value="Unassembled WGS sequence"/>
</dbReference>
<evidence type="ECO:0000256" key="1">
    <source>
        <dbReference type="SAM" id="Phobius"/>
    </source>
</evidence>